<accession>A0A0G4PMK8</accession>
<proteinExistence type="predicted"/>
<evidence type="ECO:0000313" key="3">
    <source>
        <dbReference type="Proteomes" id="UP000053732"/>
    </source>
</evidence>
<evidence type="ECO:0000313" key="2">
    <source>
        <dbReference type="EMBL" id="CRL27378.1"/>
    </source>
</evidence>
<organism evidence="2 3">
    <name type="scientific">Penicillium camemberti (strain FM 013)</name>
    <dbReference type="NCBI Taxonomy" id="1429867"/>
    <lineage>
        <taxon>Eukaryota</taxon>
        <taxon>Fungi</taxon>
        <taxon>Dikarya</taxon>
        <taxon>Ascomycota</taxon>
        <taxon>Pezizomycotina</taxon>
        <taxon>Eurotiomycetes</taxon>
        <taxon>Eurotiomycetidae</taxon>
        <taxon>Eurotiales</taxon>
        <taxon>Aspergillaceae</taxon>
        <taxon>Penicillium</taxon>
    </lineage>
</organism>
<feature type="compositionally biased region" description="Basic residues" evidence="1">
    <location>
        <begin position="8"/>
        <end position="20"/>
    </location>
</feature>
<keyword evidence="3" id="KW-1185">Reference proteome</keyword>
<dbReference type="Proteomes" id="UP000053732">
    <property type="component" value="Unassembled WGS sequence"/>
</dbReference>
<protein>
    <submittedName>
        <fullName evidence="2">Str. FM013</fullName>
    </submittedName>
</protein>
<evidence type="ECO:0000256" key="1">
    <source>
        <dbReference type="SAM" id="MobiDB-lite"/>
    </source>
</evidence>
<dbReference type="EMBL" id="HG793155">
    <property type="protein sequence ID" value="CRL27378.1"/>
    <property type="molecule type" value="Genomic_DNA"/>
</dbReference>
<reference evidence="2 3" key="1">
    <citation type="journal article" date="2014" name="Nat. Commun.">
        <title>Multiple recent horizontal transfers of a large genomic region in cheese making fungi.</title>
        <authorList>
            <person name="Cheeseman K."/>
            <person name="Ropars J."/>
            <person name="Renault P."/>
            <person name="Dupont J."/>
            <person name="Gouzy J."/>
            <person name="Branca A."/>
            <person name="Abraham A.L."/>
            <person name="Ceppi M."/>
            <person name="Conseiller E."/>
            <person name="Debuchy R."/>
            <person name="Malagnac F."/>
            <person name="Goarin A."/>
            <person name="Silar P."/>
            <person name="Lacoste S."/>
            <person name="Sallet E."/>
            <person name="Bensimon A."/>
            <person name="Giraud T."/>
            <person name="Brygoo Y."/>
        </authorList>
    </citation>
    <scope>NUCLEOTIDE SEQUENCE [LARGE SCALE GENOMIC DNA]</scope>
    <source>
        <strain evidence="3">FM 013</strain>
    </source>
</reference>
<gene>
    <name evidence="2" type="ORF">PCAMFM013_S022g000058</name>
</gene>
<sequence>MSGIRKVSSAHRRQSFRARSQRVLSLSSSESDGTHSPSRSVVGDTFEDGSSF</sequence>
<name>A0A0G4PMK8_PENC3</name>
<feature type="compositionally biased region" description="Low complexity" evidence="1">
    <location>
        <begin position="21"/>
        <end position="36"/>
    </location>
</feature>
<dbReference type="AlphaFoldDB" id="A0A0G4PMK8"/>
<feature type="region of interest" description="Disordered" evidence="1">
    <location>
        <begin position="1"/>
        <end position="52"/>
    </location>
</feature>